<dbReference type="PANTHER" id="PTHR43537:SF5">
    <property type="entry name" value="UXU OPERON TRANSCRIPTIONAL REGULATOR"/>
    <property type="match status" value="1"/>
</dbReference>
<dbReference type="EMBL" id="WBMS02000007">
    <property type="protein sequence ID" value="MWA00878.1"/>
    <property type="molecule type" value="Genomic_DNA"/>
</dbReference>
<dbReference type="InterPro" id="IPR011711">
    <property type="entry name" value="GntR_C"/>
</dbReference>
<dbReference type="AlphaFoldDB" id="A0A6I4M480"/>
<dbReference type="Proteomes" id="UP000462055">
    <property type="component" value="Unassembled WGS sequence"/>
</dbReference>
<dbReference type="InterPro" id="IPR036390">
    <property type="entry name" value="WH_DNA-bd_sf"/>
</dbReference>
<protein>
    <submittedName>
        <fullName evidence="6">GntR family transcriptional regulator</fullName>
    </submittedName>
</protein>
<keyword evidence="1" id="KW-0805">Transcription regulation</keyword>
<dbReference type="InterPro" id="IPR036388">
    <property type="entry name" value="WH-like_DNA-bd_sf"/>
</dbReference>
<proteinExistence type="predicted"/>
<dbReference type="SMART" id="SM00895">
    <property type="entry name" value="FCD"/>
    <property type="match status" value="1"/>
</dbReference>
<dbReference type="SUPFAM" id="SSF48008">
    <property type="entry name" value="GntR ligand-binding domain-like"/>
    <property type="match status" value="1"/>
</dbReference>
<evidence type="ECO:0000256" key="4">
    <source>
        <dbReference type="SAM" id="MobiDB-lite"/>
    </source>
</evidence>
<dbReference type="Gene3D" id="1.20.120.530">
    <property type="entry name" value="GntR ligand-binding domain-like"/>
    <property type="match status" value="1"/>
</dbReference>
<organism evidence="6 7">
    <name type="scientific">Actinomadura physcomitrii</name>
    <dbReference type="NCBI Taxonomy" id="2650748"/>
    <lineage>
        <taxon>Bacteria</taxon>
        <taxon>Bacillati</taxon>
        <taxon>Actinomycetota</taxon>
        <taxon>Actinomycetes</taxon>
        <taxon>Streptosporangiales</taxon>
        <taxon>Thermomonosporaceae</taxon>
        <taxon>Actinomadura</taxon>
    </lineage>
</organism>
<dbReference type="Pfam" id="PF07729">
    <property type="entry name" value="FCD"/>
    <property type="match status" value="1"/>
</dbReference>
<accession>A0A6I4M480</accession>
<keyword evidence="2" id="KW-0238">DNA-binding</keyword>
<name>A0A6I4M480_9ACTN</name>
<evidence type="ECO:0000313" key="6">
    <source>
        <dbReference type="EMBL" id="MWA00878.1"/>
    </source>
</evidence>
<dbReference type="PRINTS" id="PR00035">
    <property type="entry name" value="HTHGNTR"/>
</dbReference>
<dbReference type="Gene3D" id="1.10.10.10">
    <property type="entry name" value="Winged helix-like DNA-binding domain superfamily/Winged helix DNA-binding domain"/>
    <property type="match status" value="1"/>
</dbReference>
<evidence type="ECO:0000256" key="3">
    <source>
        <dbReference type="ARBA" id="ARBA00023163"/>
    </source>
</evidence>
<dbReference type="PANTHER" id="PTHR43537">
    <property type="entry name" value="TRANSCRIPTIONAL REGULATOR, GNTR FAMILY"/>
    <property type="match status" value="1"/>
</dbReference>
<dbReference type="PROSITE" id="PS50949">
    <property type="entry name" value="HTH_GNTR"/>
    <property type="match status" value="1"/>
</dbReference>
<keyword evidence="3" id="KW-0804">Transcription</keyword>
<dbReference type="InterPro" id="IPR008920">
    <property type="entry name" value="TF_FadR/GntR_C"/>
</dbReference>
<evidence type="ECO:0000259" key="5">
    <source>
        <dbReference type="PROSITE" id="PS50949"/>
    </source>
</evidence>
<sequence length="271" mass="29734">MAEPDSGRRGATLAMPPADVRPPKMGELVARRLRRMIVDGELQDGDFLPHESTLLEHFGVSRPTLREAVRVLEAEGLIELRRGSRTGARVTVPGPEVVARPAALQLQLGRATLADVYVARSAIEPTAARLLALNSDADHGGLEEALEEVRACIEDAERFAVATARFHLRLVELSGNQTLAMMAGMVHEIILRQTQSSVRTREAEAEGPGGAAHGDPRANYRRAVRAYEKLIELVRASEADEAERFWRRHLEVADELVLAGHQATRVIDVLD</sequence>
<dbReference type="SMART" id="SM00345">
    <property type="entry name" value="HTH_GNTR"/>
    <property type="match status" value="1"/>
</dbReference>
<dbReference type="Pfam" id="PF00392">
    <property type="entry name" value="GntR"/>
    <property type="match status" value="1"/>
</dbReference>
<evidence type="ECO:0000256" key="2">
    <source>
        <dbReference type="ARBA" id="ARBA00023125"/>
    </source>
</evidence>
<dbReference type="CDD" id="cd07377">
    <property type="entry name" value="WHTH_GntR"/>
    <property type="match status" value="1"/>
</dbReference>
<dbReference type="SUPFAM" id="SSF46785">
    <property type="entry name" value="Winged helix' DNA-binding domain"/>
    <property type="match status" value="1"/>
</dbReference>
<evidence type="ECO:0000313" key="7">
    <source>
        <dbReference type="Proteomes" id="UP000462055"/>
    </source>
</evidence>
<dbReference type="GO" id="GO:0003700">
    <property type="term" value="F:DNA-binding transcription factor activity"/>
    <property type="evidence" value="ECO:0007669"/>
    <property type="project" value="InterPro"/>
</dbReference>
<gene>
    <name evidence="6" type="ORF">F8568_010890</name>
</gene>
<keyword evidence="7" id="KW-1185">Reference proteome</keyword>
<feature type="region of interest" description="Disordered" evidence="4">
    <location>
        <begin position="1"/>
        <end position="21"/>
    </location>
</feature>
<feature type="domain" description="HTH gntR-type" evidence="5">
    <location>
        <begin position="23"/>
        <end position="93"/>
    </location>
</feature>
<evidence type="ECO:0000256" key="1">
    <source>
        <dbReference type="ARBA" id="ARBA00023015"/>
    </source>
</evidence>
<comment type="caution">
    <text evidence="6">The sequence shown here is derived from an EMBL/GenBank/DDBJ whole genome shotgun (WGS) entry which is preliminary data.</text>
</comment>
<reference evidence="6" key="1">
    <citation type="submission" date="2019-12" db="EMBL/GenBank/DDBJ databases">
        <title>Actinomadura physcomitrii sp. nov., a novel actinomycete isolated from moss [Physcomitrium sphaericum (Ludw) Fuernr].</title>
        <authorList>
            <person name="Zhuang X."/>
        </authorList>
    </citation>
    <scope>NUCLEOTIDE SEQUENCE [LARGE SCALE GENOMIC DNA]</scope>
    <source>
        <strain evidence="6">LD22</strain>
    </source>
</reference>
<dbReference type="GO" id="GO:0003677">
    <property type="term" value="F:DNA binding"/>
    <property type="evidence" value="ECO:0007669"/>
    <property type="project" value="UniProtKB-KW"/>
</dbReference>
<dbReference type="InterPro" id="IPR000524">
    <property type="entry name" value="Tscrpt_reg_HTH_GntR"/>
</dbReference>